<dbReference type="AlphaFoldDB" id="A0A0P0Z4B2"/>
<name>A0A0P0Z4B2_9HYPH</name>
<keyword evidence="8 11" id="KW-1133">Transmembrane helix</keyword>
<dbReference type="PANTHER" id="PTHR30042">
    <property type="entry name" value="POTASSIUM-TRANSPORTING ATPASE C CHAIN"/>
    <property type="match status" value="1"/>
</dbReference>
<dbReference type="GO" id="GO:0005524">
    <property type="term" value="F:ATP binding"/>
    <property type="evidence" value="ECO:0007669"/>
    <property type="project" value="UniProtKB-UniRule"/>
</dbReference>
<dbReference type="PIRSF" id="PIRSF001296">
    <property type="entry name" value="K_ATPase_KdpC"/>
    <property type="match status" value="1"/>
</dbReference>
<dbReference type="HAMAP" id="MF_00276">
    <property type="entry name" value="KdpC"/>
    <property type="match status" value="1"/>
</dbReference>
<dbReference type="PANTHER" id="PTHR30042:SF2">
    <property type="entry name" value="POTASSIUM-TRANSPORTING ATPASE KDPC SUBUNIT"/>
    <property type="match status" value="1"/>
</dbReference>
<keyword evidence="7 11" id="KW-0630">Potassium</keyword>
<evidence type="ECO:0000256" key="11">
    <source>
        <dbReference type="HAMAP-Rule" id="MF_00276"/>
    </source>
</evidence>
<gene>
    <name evidence="11" type="primary">kdpC</name>
</gene>
<comment type="similarity">
    <text evidence="11">Belongs to the KdpC family.</text>
</comment>
<protein>
    <recommendedName>
        <fullName evidence="11">Potassium-transporting ATPase KdpC subunit</fullName>
    </recommendedName>
    <alternativeName>
        <fullName evidence="11">ATP phosphohydrolase [potassium-transporting] C chain</fullName>
    </alternativeName>
    <alternativeName>
        <fullName evidence="11">Potassium-binding and translocating subunit C</fullName>
    </alternativeName>
    <alternativeName>
        <fullName evidence="11">Potassium-translocating ATPase C chain</fullName>
    </alternativeName>
</protein>
<keyword evidence="6 11" id="KW-0067">ATP-binding</keyword>
<keyword evidence="3 11" id="KW-0633">Potassium transport</keyword>
<dbReference type="NCBIfam" id="TIGR00681">
    <property type="entry name" value="kdpC"/>
    <property type="match status" value="1"/>
</dbReference>
<accession>A0A0P0Z4B2</accession>
<sequence>MLSQLRPAATLLALFTLLLGLAYPAAMTELAQATMPYQANGSIVLRDGEPVGSSIVGQAFATPQYLHPRLSAAGQGYDASASGGTNLAPTSAKLAARLTGDGAALSAETGATLLPADAVTASGSGLDPDISPAYAQLQAPRIAQARGLTVDAVRAILDRATSGRTFGILGEPRVNVLQANLALDTAAPLAR</sequence>
<organism evidence="12">
    <name type="scientific">Aureimonas frigidaquae</name>
    <dbReference type="NCBI Taxonomy" id="424757"/>
    <lineage>
        <taxon>Bacteria</taxon>
        <taxon>Pseudomonadati</taxon>
        <taxon>Pseudomonadota</taxon>
        <taxon>Alphaproteobacteria</taxon>
        <taxon>Hyphomicrobiales</taxon>
        <taxon>Aurantimonadaceae</taxon>
        <taxon>Aureimonas</taxon>
    </lineage>
</organism>
<keyword evidence="5 11" id="KW-0547">Nucleotide-binding</keyword>
<proteinExistence type="inferred from homology"/>
<evidence type="ECO:0000256" key="7">
    <source>
        <dbReference type="ARBA" id="ARBA00022958"/>
    </source>
</evidence>
<reference evidence="12" key="1">
    <citation type="journal article" date="2015" name="Proc. Natl. Acad. Sci. U.S.A.">
        <title>Bacterial clade with the ribosomal RNA operon on a small plasmid rather than the chromosome.</title>
        <authorList>
            <person name="Anda M."/>
            <person name="Ohtsubo Y."/>
            <person name="Okubo T."/>
            <person name="Sugawara M."/>
            <person name="Nagata Y."/>
            <person name="Tsuda M."/>
            <person name="Minamisawa K."/>
            <person name="Mitsui H."/>
        </authorList>
    </citation>
    <scope>NUCLEOTIDE SEQUENCE</scope>
    <source>
        <strain evidence="12">JCM 14755</strain>
    </source>
</reference>
<evidence type="ECO:0000256" key="2">
    <source>
        <dbReference type="ARBA" id="ARBA00022475"/>
    </source>
</evidence>
<evidence type="ECO:0000256" key="1">
    <source>
        <dbReference type="ARBA" id="ARBA00022448"/>
    </source>
</evidence>
<dbReference type="RefSeq" id="WP_062229311.1">
    <property type="nucleotide sequence ID" value="NZ_BBWR01000018.1"/>
</dbReference>
<dbReference type="OrthoDB" id="9788285at2"/>
<keyword evidence="10 11" id="KW-0472">Membrane</keyword>
<dbReference type="Pfam" id="PF02669">
    <property type="entry name" value="KdpC"/>
    <property type="match status" value="1"/>
</dbReference>
<dbReference type="InterPro" id="IPR003820">
    <property type="entry name" value="KdpC"/>
</dbReference>
<evidence type="ECO:0000256" key="5">
    <source>
        <dbReference type="ARBA" id="ARBA00022741"/>
    </source>
</evidence>
<comment type="subunit">
    <text evidence="11">The system is composed of three essential subunits: KdpA, KdpB and KdpC.</text>
</comment>
<evidence type="ECO:0000256" key="3">
    <source>
        <dbReference type="ARBA" id="ARBA00022538"/>
    </source>
</evidence>
<dbReference type="GO" id="GO:0008556">
    <property type="term" value="F:P-type potassium transmembrane transporter activity"/>
    <property type="evidence" value="ECO:0007669"/>
    <property type="project" value="InterPro"/>
</dbReference>
<evidence type="ECO:0000256" key="9">
    <source>
        <dbReference type="ARBA" id="ARBA00023065"/>
    </source>
</evidence>
<keyword evidence="1 11" id="KW-0813">Transport</keyword>
<dbReference type="NCBIfam" id="NF001454">
    <property type="entry name" value="PRK00315.1"/>
    <property type="match status" value="1"/>
</dbReference>
<keyword evidence="2 11" id="KW-1003">Cell membrane</keyword>
<evidence type="ECO:0000256" key="10">
    <source>
        <dbReference type="ARBA" id="ARBA00023136"/>
    </source>
</evidence>
<evidence type="ECO:0000256" key="4">
    <source>
        <dbReference type="ARBA" id="ARBA00022692"/>
    </source>
</evidence>
<keyword evidence="9 11" id="KW-0406">Ion transport</keyword>
<evidence type="ECO:0000313" key="12">
    <source>
        <dbReference type="EMBL" id="BAT28998.1"/>
    </source>
</evidence>
<keyword evidence="4 11" id="KW-0812">Transmembrane</keyword>
<dbReference type="GO" id="GO:0005886">
    <property type="term" value="C:plasma membrane"/>
    <property type="evidence" value="ECO:0007669"/>
    <property type="project" value="UniProtKB-SubCell"/>
</dbReference>
<evidence type="ECO:0000256" key="6">
    <source>
        <dbReference type="ARBA" id="ARBA00022840"/>
    </source>
</evidence>
<evidence type="ECO:0000256" key="8">
    <source>
        <dbReference type="ARBA" id="ARBA00022989"/>
    </source>
</evidence>
<comment type="subcellular location">
    <subcellularLocation>
        <location evidence="11">Cell membrane</location>
        <topology evidence="11">Single-pass membrane protein</topology>
    </subcellularLocation>
</comment>
<dbReference type="EMBL" id="LC066377">
    <property type="protein sequence ID" value="BAT28998.1"/>
    <property type="molecule type" value="Genomic_DNA"/>
</dbReference>
<comment type="function">
    <text evidence="11">Part of the high-affinity ATP-driven potassium transport (or Kdp) system, which catalyzes the hydrolysis of ATP coupled with the electrogenic transport of potassium into the cytoplasm. This subunit acts as a catalytic chaperone that increases the ATP-binding affinity of the ATP-hydrolyzing subunit KdpB by the formation of a transient KdpB/KdpC/ATP ternary complex.</text>
</comment>